<dbReference type="Proteomes" id="UP000180252">
    <property type="component" value="Unassembled WGS sequence"/>
</dbReference>
<keyword evidence="5" id="KW-1185">Reference proteome</keyword>
<sequence length="398" mass="43204">MNTKLKFLGLLSIALMGFSSCSNDDKKETDATTTGEEFVFSGGVNNPSANYMLTAGTLATGFTSANGNGAEITGNGRLFKNGFYYKIASGKLSKYKFEKNLLTISKEITLAGNALWSYWLNDNTLIVWNGTTSAPNADLTYNIVNTDDLSIAKSGTLTVTGLQATDKAIYLSGCVLNNGKLYLPYTVYHSGWTSTSVAYLASVDYPSMSNLKIDTDNRSGALGTFSTLMGGTIKYNNDLYIITDCGDRWGSVADKPSAIFKVSNGSTEINADYFFDLSTSSNGNKEFYGLYDLGNGKGITRLGKKDVLLTFDDYNSSDVFEYYVVDVVAKTKTKLNLPLSQYVSASPVLVENGKAYILVSSKANGNFVYTYDINSGSLTKGIEVKGLDYVNWISRLNK</sequence>
<dbReference type="EMBL" id="MUHG01000018">
    <property type="protein sequence ID" value="OXB19533.1"/>
    <property type="molecule type" value="Genomic_DNA"/>
</dbReference>
<feature type="chain" id="PRO_5010359363" description="DUF4374 domain-containing protein" evidence="1">
    <location>
        <begin position="23"/>
        <end position="398"/>
    </location>
</feature>
<gene>
    <name evidence="3" type="ORF">B0A71_13450</name>
    <name evidence="2" type="ORF">BHE19_11425</name>
</gene>
<reference evidence="3 5" key="3">
    <citation type="submission" date="2016-11" db="EMBL/GenBank/DDBJ databases">
        <title>Whole genomes of Flavobacteriaceae.</title>
        <authorList>
            <person name="Stine C."/>
            <person name="Li C."/>
            <person name="Tadesse D."/>
        </authorList>
    </citation>
    <scope>NUCLEOTIDE SEQUENCE [LARGE SCALE GENOMIC DNA]</scope>
    <source>
        <strain evidence="3 5">ATCC BAA-2541</strain>
    </source>
</reference>
<evidence type="ECO:0000256" key="1">
    <source>
        <dbReference type="SAM" id="SignalP"/>
    </source>
</evidence>
<dbReference type="STRING" id="1278819.BHE19_11425"/>
<evidence type="ECO:0000313" key="2">
    <source>
        <dbReference type="EMBL" id="OHT44334.1"/>
    </source>
</evidence>
<name>A0A1S1J459_9FLAO</name>
<evidence type="ECO:0000313" key="4">
    <source>
        <dbReference type="Proteomes" id="UP000180252"/>
    </source>
</evidence>
<dbReference type="OrthoDB" id="738440at2"/>
<reference evidence="4" key="1">
    <citation type="submission" date="2016-09" db="EMBL/GenBank/DDBJ databases">
        <authorList>
            <person name="Chen S."/>
            <person name="Walker E."/>
        </authorList>
    </citation>
    <scope>NUCLEOTIDE SEQUENCE [LARGE SCALE GENOMIC DNA]</scope>
    <source>
        <strain evidence="4">MSU</strain>
    </source>
</reference>
<evidence type="ECO:0008006" key="6">
    <source>
        <dbReference type="Google" id="ProtNLM"/>
    </source>
</evidence>
<keyword evidence="1" id="KW-0732">Signal</keyword>
<accession>A0A1S1J459</accession>
<reference evidence="2" key="2">
    <citation type="submission" date="2016-09" db="EMBL/GenBank/DDBJ databases">
        <authorList>
            <person name="Capua I."/>
            <person name="De Benedictis P."/>
            <person name="Joannis T."/>
            <person name="Lombin L.H."/>
            <person name="Cattoli G."/>
        </authorList>
    </citation>
    <scope>NUCLEOTIDE SEQUENCE [LARGE SCALE GENOMIC DNA]</scope>
    <source>
        <strain evidence="2">MSU</strain>
    </source>
</reference>
<protein>
    <recommendedName>
        <fullName evidence="6">DUF4374 domain-containing protein</fullName>
    </recommendedName>
</protein>
<dbReference type="RefSeq" id="WP_070907579.1">
    <property type="nucleotide sequence ID" value="NZ_MIKE01000024.1"/>
</dbReference>
<evidence type="ECO:0000313" key="5">
    <source>
        <dbReference type="Proteomes" id="UP000198319"/>
    </source>
</evidence>
<evidence type="ECO:0000313" key="3">
    <source>
        <dbReference type="EMBL" id="OXB19533.1"/>
    </source>
</evidence>
<proteinExistence type="predicted"/>
<dbReference type="EMBL" id="MIKE01000024">
    <property type="protein sequence ID" value="OHT44334.1"/>
    <property type="molecule type" value="Genomic_DNA"/>
</dbReference>
<organism evidence="2 4">
    <name type="scientific">Flavobacterium tructae</name>
    <dbReference type="NCBI Taxonomy" id="1114873"/>
    <lineage>
        <taxon>Bacteria</taxon>
        <taxon>Pseudomonadati</taxon>
        <taxon>Bacteroidota</taxon>
        <taxon>Flavobacteriia</taxon>
        <taxon>Flavobacteriales</taxon>
        <taxon>Flavobacteriaceae</taxon>
        <taxon>Flavobacterium</taxon>
    </lineage>
</organism>
<comment type="caution">
    <text evidence="2">The sequence shown here is derived from an EMBL/GenBank/DDBJ whole genome shotgun (WGS) entry which is preliminary data.</text>
</comment>
<dbReference type="AlphaFoldDB" id="A0A1S1J459"/>
<dbReference type="PROSITE" id="PS51257">
    <property type="entry name" value="PROKAR_LIPOPROTEIN"/>
    <property type="match status" value="1"/>
</dbReference>
<dbReference type="Proteomes" id="UP000198319">
    <property type="component" value="Unassembled WGS sequence"/>
</dbReference>
<feature type="signal peptide" evidence="1">
    <location>
        <begin position="1"/>
        <end position="22"/>
    </location>
</feature>